<dbReference type="Gene3D" id="2.30.130.110">
    <property type="match status" value="1"/>
</dbReference>
<dbReference type="EMBL" id="UINC01227494">
    <property type="protein sequence ID" value="SVE58402.1"/>
    <property type="molecule type" value="Genomic_DNA"/>
</dbReference>
<accession>A0A383ENB9</accession>
<sequence length="86" mass="8827">VFIFVPMALINLDSVVLRLREGDHVGVLKKTVKAGTELANGNGSITTAVTIPAGHKIALEAVADGGVVRKYGQIIGFAEGNIGAGE</sequence>
<name>A0A383ENB9_9ZZZZ</name>
<proteinExistence type="predicted"/>
<feature type="non-terminal residue" evidence="2">
    <location>
        <position position="86"/>
    </location>
</feature>
<organism evidence="2">
    <name type="scientific">marine metagenome</name>
    <dbReference type="NCBI Taxonomy" id="408172"/>
    <lineage>
        <taxon>unclassified sequences</taxon>
        <taxon>metagenomes</taxon>
        <taxon>ecological metagenomes</taxon>
    </lineage>
</organism>
<protein>
    <recommendedName>
        <fullName evidence="1">SAF domain-containing protein</fullName>
    </recommendedName>
</protein>
<evidence type="ECO:0000313" key="2">
    <source>
        <dbReference type="EMBL" id="SVE58402.1"/>
    </source>
</evidence>
<feature type="domain" description="SAF" evidence="1">
    <location>
        <begin position="25"/>
        <end position="86"/>
    </location>
</feature>
<feature type="non-terminal residue" evidence="2">
    <location>
        <position position="1"/>
    </location>
</feature>
<reference evidence="2" key="1">
    <citation type="submission" date="2018-05" db="EMBL/GenBank/DDBJ databases">
        <authorList>
            <person name="Lanie J.A."/>
            <person name="Ng W.-L."/>
            <person name="Kazmierczak K.M."/>
            <person name="Andrzejewski T.M."/>
            <person name="Davidsen T.M."/>
            <person name="Wayne K.J."/>
            <person name="Tettelin H."/>
            <person name="Glass J.I."/>
            <person name="Rusch D."/>
            <person name="Podicherti R."/>
            <person name="Tsui H.-C.T."/>
            <person name="Winkler M.E."/>
        </authorList>
    </citation>
    <scope>NUCLEOTIDE SEQUENCE</scope>
</reference>
<dbReference type="Pfam" id="PF08666">
    <property type="entry name" value="SAF"/>
    <property type="match status" value="1"/>
</dbReference>
<gene>
    <name evidence="2" type="ORF">METZ01_LOCUS511256</name>
</gene>
<evidence type="ECO:0000259" key="1">
    <source>
        <dbReference type="Pfam" id="PF08666"/>
    </source>
</evidence>
<dbReference type="AlphaFoldDB" id="A0A383ENB9"/>
<dbReference type="InterPro" id="IPR013974">
    <property type="entry name" value="SAF"/>
</dbReference>